<dbReference type="EMBL" id="PDNC01000170">
    <property type="protein sequence ID" value="PGG96594.1"/>
    <property type="molecule type" value="Genomic_DNA"/>
</dbReference>
<organism evidence="1 2">
    <name type="scientific">Blastomyces parvus</name>
    <dbReference type="NCBI Taxonomy" id="2060905"/>
    <lineage>
        <taxon>Eukaryota</taxon>
        <taxon>Fungi</taxon>
        <taxon>Dikarya</taxon>
        <taxon>Ascomycota</taxon>
        <taxon>Pezizomycotina</taxon>
        <taxon>Eurotiomycetes</taxon>
        <taxon>Eurotiomycetidae</taxon>
        <taxon>Onygenales</taxon>
        <taxon>Ajellomycetaceae</taxon>
        <taxon>Blastomyces</taxon>
    </lineage>
</organism>
<dbReference type="AlphaFoldDB" id="A0A2B7WIZ3"/>
<sequence length="73" mass="8179">MNRAAACKSPSPNWGFGIRILRSPCPDCLAEGGWQQIALGIWRQGTHWWNVMGGMNALIGVYVYQFSHLSERS</sequence>
<keyword evidence="2" id="KW-1185">Reference proteome</keyword>
<comment type="caution">
    <text evidence="1">The sequence shown here is derived from an EMBL/GenBank/DDBJ whole genome shotgun (WGS) entry which is preliminary data.</text>
</comment>
<gene>
    <name evidence="1" type="ORF">GX51_07756</name>
</gene>
<proteinExistence type="predicted"/>
<dbReference type="Proteomes" id="UP000224080">
    <property type="component" value="Unassembled WGS sequence"/>
</dbReference>
<evidence type="ECO:0000313" key="2">
    <source>
        <dbReference type="Proteomes" id="UP000224080"/>
    </source>
</evidence>
<protein>
    <submittedName>
        <fullName evidence="1">Uncharacterized protein</fullName>
    </submittedName>
</protein>
<name>A0A2B7WIZ3_9EURO</name>
<accession>A0A2B7WIZ3</accession>
<reference evidence="1 2" key="1">
    <citation type="submission" date="2017-10" db="EMBL/GenBank/DDBJ databases">
        <title>Comparative genomics in systemic dimorphic fungi from Ajellomycetaceae.</title>
        <authorList>
            <person name="Munoz J.F."/>
            <person name="Mcewen J.G."/>
            <person name="Clay O.K."/>
            <person name="Cuomo C.A."/>
        </authorList>
    </citation>
    <scope>NUCLEOTIDE SEQUENCE [LARGE SCALE GENOMIC DNA]</scope>
    <source>
        <strain evidence="1 2">UAMH130</strain>
    </source>
</reference>
<evidence type="ECO:0000313" key="1">
    <source>
        <dbReference type="EMBL" id="PGG96594.1"/>
    </source>
</evidence>
<dbReference type="STRING" id="2060905.A0A2B7WIZ3"/>